<accession>A0A327WUR6</accession>
<sequence length="106" mass="12257">MEQWVEATDGIHRLRPALAHGLTDGPLTIRDVSGFIGRYEAPHDDEFKARVVIATRLLAQYGPAWTGLYYDQSADYWAITYQRPVDIDGYHRRRRAIPRWQRGATD</sequence>
<gene>
    <name evidence="1" type="ORF">B0I24_10975</name>
</gene>
<evidence type="ECO:0000313" key="1">
    <source>
        <dbReference type="EMBL" id="RAJ96394.1"/>
    </source>
</evidence>
<dbReference type="AlphaFoldDB" id="A0A327WUR6"/>
<evidence type="ECO:0000313" key="2">
    <source>
        <dbReference type="Proteomes" id="UP000249203"/>
    </source>
</evidence>
<name>A0A327WUR6_9GAMM</name>
<organism evidence="1 2">
    <name type="scientific">Aliidiomarina maris</name>
    <dbReference type="NCBI Taxonomy" id="531312"/>
    <lineage>
        <taxon>Bacteria</taxon>
        <taxon>Pseudomonadati</taxon>
        <taxon>Pseudomonadota</taxon>
        <taxon>Gammaproteobacteria</taxon>
        <taxon>Alteromonadales</taxon>
        <taxon>Idiomarinaceae</taxon>
        <taxon>Aliidiomarina</taxon>
    </lineage>
</organism>
<proteinExistence type="predicted"/>
<comment type="caution">
    <text evidence="1">The sequence shown here is derived from an EMBL/GenBank/DDBJ whole genome shotgun (WGS) entry which is preliminary data.</text>
</comment>
<dbReference type="Proteomes" id="UP000249203">
    <property type="component" value="Unassembled WGS sequence"/>
</dbReference>
<reference evidence="1 2" key="1">
    <citation type="submission" date="2018-06" db="EMBL/GenBank/DDBJ databases">
        <title>Genomic Encyclopedia of Type Strains, Phase III (KMG-III): the genomes of soil and plant-associated and newly described type strains.</title>
        <authorList>
            <person name="Whitman W."/>
        </authorList>
    </citation>
    <scope>NUCLEOTIDE SEQUENCE [LARGE SCALE GENOMIC DNA]</scope>
    <source>
        <strain evidence="1 2">CGMCC 1.15366</strain>
    </source>
</reference>
<dbReference type="EMBL" id="QLMD01000009">
    <property type="protein sequence ID" value="RAJ96394.1"/>
    <property type="molecule type" value="Genomic_DNA"/>
</dbReference>
<protein>
    <submittedName>
        <fullName evidence="1">Uncharacterized protein</fullName>
    </submittedName>
</protein>